<reference evidence="2" key="1">
    <citation type="submission" date="2022-12" db="EMBL/GenBank/DDBJ databases">
        <authorList>
            <person name="Mo P."/>
        </authorList>
    </citation>
    <scope>NUCLEOTIDE SEQUENCE [LARGE SCALE GENOMIC DNA]</scope>
    <source>
        <strain evidence="2">HUAS 3-15</strain>
    </source>
</reference>
<name>A0ABY7PWT5_9ACTN</name>
<dbReference type="Proteomes" id="UP001212821">
    <property type="component" value="Chromosome"/>
</dbReference>
<dbReference type="RefSeq" id="WP_270140420.1">
    <property type="nucleotide sequence ID" value="NZ_CP115450.1"/>
</dbReference>
<keyword evidence="2" id="KW-1185">Reference proteome</keyword>
<evidence type="ECO:0000313" key="2">
    <source>
        <dbReference type="Proteomes" id="UP001212821"/>
    </source>
</evidence>
<dbReference type="EMBL" id="CP115450">
    <property type="protein sequence ID" value="WBP84873.1"/>
    <property type="molecule type" value="Genomic_DNA"/>
</dbReference>
<sequence length="61" mass="6602">MATRLGLRGDPGETPISHLVSCTLDPWLTDTERGDFIPVLREALAEGVRAAIREVFPEPAG</sequence>
<proteinExistence type="predicted"/>
<protein>
    <submittedName>
        <fullName evidence="1">Uncharacterized protein</fullName>
    </submittedName>
</protein>
<evidence type="ECO:0000313" key="1">
    <source>
        <dbReference type="EMBL" id="WBP84873.1"/>
    </source>
</evidence>
<gene>
    <name evidence="1" type="ORF">O1G21_02740</name>
</gene>
<organism evidence="1 2">
    <name type="scientific">Kitasatospora cathayae</name>
    <dbReference type="NCBI Taxonomy" id="3004092"/>
    <lineage>
        <taxon>Bacteria</taxon>
        <taxon>Bacillati</taxon>
        <taxon>Actinomycetota</taxon>
        <taxon>Actinomycetes</taxon>
        <taxon>Kitasatosporales</taxon>
        <taxon>Streptomycetaceae</taxon>
        <taxon>Kitasatospora</taxon>
    </lineage>
</organism>
<accession>A0ABY7PWT5</accession>